<dbReference type="Gene3D" id="2.40.160.10">
    <property type="entry name" value="Porin"/>
    <property type="match status" value="1"/>
</dbReference>
<feature type="chain" id="PRO_5045736868" evidence="11">
    <location>
        <begin position="25"/>
        <end position="394"/>
    </location>
</feature>
<dbReference type="PANTHER" id="PTHR34501:SF9">
    <property type="entry name" value="MAJOR OUTER MEMBRANE PROTEIN P.IA"/>
    <property type="match status" value="1"/>
</dbReference>
<keyword evidence="3" id="KW-0813">Transport</keyword>
<reference evidence="13 14" key="1">
    <citation type="submission" date="2018-05" db="EMBL/GenBank/DDBJ databases">
        <title>Genomic Encyclopedia of Type Strains, Phase IV (KMG-V): Genome sequencing to study the core and pangenomes of soil and plant-associated prokaryotes.</title>
        <authorList>
            <person name="Whitman W."/>
        </authorList>
    </citation>
    <scope>NUCLEOTIDE SEQUENCE [LARGE SCALE GENOMIC DNA]</scope>
    <source>
        <strain evidence="13 14">SCZa-39</strain>
    </source>
</reference>
<feature type="domain" description="Porin" evidence="12">
    <location>
        <begin position="14"/>
        <end position="349"/>
    </location>
</feature>
<proteinExistence type="predicted"/>
<dbReference type="Pfam" id="PF13609">
    <property type="entry name" value="Porin_4"/>
    <property type="match status" value="1"/>
</dbReference>
<dbReference type="PRINTS" id="PR00182">
    <property type="entry name" value="ECOLNEIPORIN"/>
</dbReference>
<evidence type="ECO:0000259" key="12">
    <source>
        <dbReference type="Pfam" id="PF13609"/>
    </source>
</evidence>
<comment type="caution">
    <text evidence="13">The sequence shown here is derived from an EMBL/GenBank/DDBJ whole genome shotgun (WGS) entry which is preliminary data.</text>
</comment>
<dbReference type="InterPro" id="IPR023614">
    <property type="entry name" value="Porin_dom_sf"/>
</dbReference>
<keyword evidence="9" id="KW-0472">Membrane</keyword>
<evidence type="ECO:0000256" key="5">
    <source>
        <dbReference type="ARBA" id="ARBA00022692"/>
    </source>
</evidence>
<keyword evidence="8" id="KW-0626">Porin</keyword>
<evidence type="ECO:0000256" key="10">
    <source>
        <dbReference type="ARBA" id="ARBA00023237"/>
    </source>
</evidence>
<dbReference type="InterPro" id="IPR050298">
    <property type="entry name" value="Gram-neg_bact_OMP"/>
</dbReference>
<keyword evidence="5" id="KW-0812">Transmembrane</keyword>
<evidence type="ECO:0000256" key="7">
    <source>
        <dbReference type="ARBA" id="ARBA00023065"/>
    </source>
</evidence>
<dbReference type="InterPro" id="IPR002299">
    <property type="entry name" value="Porin_Neis"/>
</dbReference>
<evidence type="ECO:0000256" key="6">
    <source>
        <dbReference type="ARBA" id="ARBA00022729"/>
    </source>
</evidence>
<organism evidence="13 14">
    <name type="scientific">Paraburkholderia unamae</name>
    <dbReference type="NCBI Taxonomy" id="219649"/>
    <lineage>
        <taxon>Bacteria</taxon>
        <taxon>Pseudomonadati</taxon>
        <taxon>Pseudomonadota</taxon>
        <taxon>Betaproteobacteria</taxon>
        <taxon>Burkholderiales</taxon>
        <taxon>Burkholderiaceae</taxon>
        <taxon>Paraburkholderia</taxon>
    </lineage>
</organism>
<evidence type="ECO:0000256" key="8">
    <source>
        <dbReference type="ARBA" id="ARBA00023114"/>
    </source>
</evidence>
<keyword evidence="10" id="KW-0998">Cell outer membrane</keyword>
<dbReference type="InterPro" id="IPR001702">
    <property type="entry name" value="Porin_Gram-ve"/>
</dbReference>
<sequence>MTLDFKYPLGLGAALIGAAFSAQSAFSQESVMLYGNVDEAITWSSNQKGSSNIYMRQGNLYASKFGLKGTEALSSTLSAVFDLQEGFDPGTGAQQTAGLAFNRYAFVGLQDTRWGTLTLGRQYTPYYMLVGTLGPVSWLSGATGAHPGDIDGFDTDIRANSSVVYTSPAFHGLRASAQYGFGGVAGSLQRGSLISAALRYDGGPLSIAAGYLSMNNTDYAGGFDPNASAQFPHSELNNGYLSARRVQQVAAAMNYTAGRLVLGLNYSNVIYRPDSHSLFNDAAVFNTYGALASYRVSVPLEVSAGYSYTRASSANGIDDAARYHQVSLKEMYHLSKRTTLYALQAYQHASGYTLGAGGSGDIIAARPIVGDSQNTTPSSTPNQFVAMCGLAIAF</sequence>
<keyword evidence="14" id="KW-1185">Reference proteome</keyword>
<keyword evidence="7" id="KW-0406">Ion transport</keyword>
<dbReference type="CDD" id="cd00342">
    <property type="entry name" value="gram_neg_porins"/>
    <property type="match status" value="1"/>
</dbReference>
<evidence type="ECO:0000313" key="14">
    <source>
        <dbReference type="Proteomes" id="UP000245712"/>
    </source>
</evidence>
<dbReference type="PRINTS" id="PR00184">
    <property type="entry name" value="NEISSPPORIN"/>
</dbReference>
<gene>
    <name evidence="13" type="ORF">C7402_11872</name>
</gene>
<keyword evidence="6 11" id="KW-0732">Signal</keyword>
<comment type="subunit">
    <text evidence="2">Homotrimer.</text>
</comment>
<evidence type="ECO:0000256" key="1">
    <source>
        <dbReference type="ARBA" id="ARBA00004571"/>
    </source>
</evidence>
<evidence type="ECO:0000256" key="4">
    <source>
        <dbReference type="ARBA" id="ARBA00022452"/>
    </source>
</evidence>
<comment type="subcellular location">
    <subcellularLocation>
        <location evidence="1">Cell outer membrane</location>
        <topology evidence="1">Multi-pass membrane protein</topology>
    </subcellularLocation>
</comment>
<accession>A0ABX5KDE2</accession>
<evidence type="ECO:0000313" key="13">
    <source>
        <dbReference type="EMBL" id="PVX75140.1"/>
    </source>
</evidence>
<keyword evidence="4" id="KW-1134">Transmembrane beta strand</keyword>
<evidence type="ECO:0000256" key="9">
    <source>
        <dbReference type="ARBA" id="ARBA00023136"/>
    </source>
</evidence>
<evidence type="ECO:0000256" key="11">
    <source>
        <dbReference type="SAM" id="SignalP"/>
    </source>
</evidence>
<feature type="signal peptide" evidence="11">
    <location>
        <begin position="1"/>
        <end position="24"/>
    </location>
</feature>
<dbReference type="EMBL" id="QEOB01000018">
    <property type="protein sequence ID" value="PVX75140.1"/>
    <property type="molecule type" value="Genomic_DNA"/>
</dbReference>
<dbReference type="Proteomes" id="UP000245712">
    <property type="component" value="Unassembled WGS sequence"/>
</dbReference>
<evidence type="ECO:0000256" key="3">
    <source>
        <dbReference type="ARBA" id="ARBA00022448"/>
    </source>
</evidence>
<evidence type="ECO:0000256" key="2">
    <source>
        <dbReference type="ARBA" id="ARBA00011233"/>
    </source>
</evidence>
<dbReference type="SUPFAM" id="SSF56935">
    <property type="entry name" value="Porins"/>
    <property type="match status" value="1"/>
</dbReference>
<name>A0ABX5KDE2_9BURK</name>
<protein>
    <submittedName>
        <fullName evidence="13">Porin</fullName>
    </submittedName>
</protein>
<dbReference type="InterPro" id="IPR033900">
    <property type="entry name" value="Gram_neg_porin_domain"/>
</dbReference>
<dbReference type="PANTHER" id="PTHR34501">
    <property type="entry name" value="PROTEIN YDDL-RELATED"/>
    <property type="match status" value="1"/>
</dbReference>